<protein>
    <submittedName>
        <fullName evidence="1">Uncharacterized protein</fullName>
    </submittedName>
</protein>
<name>A0A2G5CQY8_AQUCA</name>
<organism evidence="1 2">
    <name type="scientific">Aquilegia coerulea</name>
    <name type="common">Rocky mountain columbine</name>
    <dbReference type="NCBI Taxonomy" id="218851"/>
    <lineage>
        <taxon>Eukaryota</taxon>
        <taxon>Viridiplantae</taxon>
        <taxon>Streptophyta</taxon>
        <taxon>Embryophyta</taxon>
        <taxon>Tracheophyta</taxon>
        <taxon>Spermatophyta</taxon>
        <taxon>Magnoliopsida</taxon>
        <taxon>Ranunculales</taxon>
        <taxon>Ranunculaceae</taxon>
        <taxon>Thalictroideae</taxon>
        <taxon>Aquilegia</taxon>
    </lineage>
</organism>
<dbReference type="EMBL" id="KZ305057">
    <property type="protein sequence ID" value="PIA33659.1"/>
    <property type="molecule type" value="Genomic_DNA"/>
</dbReference>
<dbReference type="AlphaFoldDB" id="A0A2G5CQY8"/>
<gene>
    <name evidence="1" type="ORF">AQUCO_04000021v1</name>
</gene>
<dbReference type="InParanoid" id="A0A2G5CQY8"/>
<keyword evidence="2" id="KW-1185">Reference proteome</keyword>
<dbReference type="Proteomes" id="UP000230069">
    <property type="component" value="Unassembled WGS sequence"/>
</dbReference>
<proteinExistence type="predicted"/>
<reference evidence="1 2" key="1">
    <citation type="submission" date="2017-09" db="EMBL/GenBank/DDBJ databases">
        <title>WGS assembly of Aquilegia coerulea Goldsmith.</title>
        <authorList>
            <person name="Hodges S."/>
            <person name="Kramer E."/>
            <person name="Nordborg M."/>
            <person name="Tomkins J."/>
            <person name="Borevitz J."/>
            <person name="Derieg N."/>
            <person name="Yan J."/>
            <person name="Mihaltcheva S."/>
            <person name="Hayes R.D."/>
            <person name="Rokhsar D."/>
        </authorList>
    </citation>
    <scope>NUCLEOTIDE SEQUENCE [LARGE SCALE GENOMIC DNA]</scope>
    <source>
        <strain evidence="2">cv. Goldsmith</strain>
    </source>
</reference>
<sequence length="74" mass="8632">MTLVIPNLSYLYATAYLSCILQCPSFLHDFVSLLLFITFAFPLEPWPHNLEHYPYFSISTRLPLFTSPNPYECI</sequence>
<accession>A0A2G5CQY8</accession>
<evidence type="ECO:0000313" key="1">
    <source>
        <dbReference type="EMBL" id="PIA33659.1"/>
    </source>
</evidence>
<evidence type="ECO:0000313" key="2">
    <source>
        <dbReference type="Proteomes" id="UP000230069"/>
    </source>
</evidence>